<dbReference type="GO" id="GO:0007018">
    <property type="term" value="P:microtubule-based movement"/>
    <property type="evidence" value="ECO:0007669"/>
    <property type="project" value="InterPro"/>
</dbReference>
<comment type="caution">
    <text evidence="1">Lacks conserved residue(s) required for the propagation of feature annotation.</text>
</comment>
<dbReference type="GO" id="GO:0008017">
    <property type="term" value="F:microtubule binding"/>
    <property type="evidence" value="ECO:0007669"/>
    <property type="project" value="InterPro"/>
</dbReference>
<sequence>MISCCSTNYFKKRQYQFLFIQIYDHNNLAVSHHVMKEVGKMTLSDLYSSEHGKDTASSDRLQRMEGSKINKP</sequence>
<dbReference type="EMBL" id="CAJNOE010000636">
    <property type="protein sequence ID" value="CAF1295883.1"/>
    <property type="molecule type" value="Genomic_DNA"/>
</dbReference>
<organism evidence="4 6">
    <name type="scientific">Adineta steineri</name>
    <dbReference type="NCBI Taxonomy" id="433720"/>
    <lineage>
        <taxon>Eukaryota</taxon>
        <taxon>Metazoa</taxon>
        <taxon>Spiralia</taxon>
        <taxon>Gnathifera</taxon>
        <taxon>Rotifera</taxon>
        <taxon>Eurotatoria</taxon>
        <taxon>Bdelloidea</taxon>
        <taxon>Adinetida</taxon>
        <taxon>Adinetidae</taxon>
        <taxon>Adineta</taxon>
    </lineage>
</organism>
<dbReference type="AlphaFoldDB" id="A0A815DAQ7"/>
<protein>
    <recommendedName>
        <fullName evidence="3">Kinesin motor domain-containing protein</fullName>
    </recommendedName>
</protein>
<dbReference type="GO" id="GO:0003777">
    <property type="term" value="F:microtubule motor activity"/>
    <property type="evidence" value="ECO:0007669"/>
    <property type="project" value="InterPro"/>
</dbReference>
<dbReference type="Proteomes" id="UP000663860">
    <property type="component" value="Unassembled WGS sequence"/>
</dbReference>
<evidence type="ECO:0000313" key="4">
    <source>
        <dbReference type="EMBL" id="CAF1295883.1"/>
    </source>
</evidence>
<feature type="region of interest" description="Disordered" evidence="2">
    <location>
        <begin position="48"/>
        <end position="72"/>
    </location>
</feature>
<comment type="caution">
    <text evidence="4">The sequence shown here is derived from an EMBL/GenBank/DDBJ whole genome shotgun (WGS) entry which is preliminary data.</text>
</comment>
<evidence type="ECO:0000259" key="3">
    <source>
        <dbReference type="PROSITE" id="PS50067"/>
    </source>
</evidence>
<dbReference type="PROSITE" id="PS50067">
    <property type="entry name" value="KINESIN_MOTOR_2"/>
    <property type="match status" value="1"/>
</dbReference>
<evidence type="ECO:0000256" key="1">
    <source>
        <dbReference type="PROSITE-ProRule" id="PRU00283"/>
    </source>
</evidence>
<comment type="similarity">
    <text evidence="1">Belongs to the TRAFAC class myosin-kinesin ATPase superfamily. Kinesin family.</text>
</comment>
<accession>A0A815DAQ7</accession>
<name>A0A815DAQ7_9BILA</name>
<dbReference type="EMBL" id="CAJOBB010000678">
    <property type="protein sequence ID" value="CAF3729154.1"/>
    <property type="molecule type" value="Genomic_DNA"/>
</dbReference>
<dbReference type="GO" id="GO:0005524">
    <property type="term" value="F:ATP binding"/>
    <property type="evidence" value="ECO:0007669"/>
    <property type="project" value="InterPro"/>
</dbReference>
<evidence type="ECO:0000313" key="6">
    <source>
        <dbReference type="Proteomes" id="UP000663860"/>
    </source>
</evidence>
<gene>
    <name evidence="4" type="ORF">IZO911_LOCUS33779</name>
    <name evidence="5" type="ORF">KXQ929_LOCUS12934</name>
</gene>
<evidence type="ECO:0000256" key="2">
    <source>
        <dbReference type="SAM" id="MobiDB-lite"/>
    </source>
</evidence>
<reference evidence="4" key="1">
    <citation type="submission" date="2021-02" db="EMBL/GenBank/DDBJ databases">
        <authorList>
            <person name="Nowell W R."/>
        </authorList>
    </citation>
    <scope>NUCLEOTIDE SEQUENCE</scope>
</reference>
<evidence type="ECO:0000313" key="5">
    <source>
        <dbReference type="EMBL" id="CAF3729154.1"/>
    </source>
</evidence>
<proteinExistence type="inferred from homology"/>
<feature type="domain" description="Kinesin motor" evidence="3">
    <location>
        <begin position="1"/>
        <end position="72"/>
    </location>
</feature>
<dbReference type="Proteomes" id="UP000663868">
    <property type="component" value="Unassembled WGS sequence"/>
</dbReference>
<dbReference type="InterPro" id="IPR001752">
    <property type="entry name" value="Kinesin_motor_dom"/>
</dbReference>